<protein>
    <submittedName>
        <fullName evidence="2">Uncharacterized protein</fullName>
    </submittedName>
</protein>
<gene>
    <name evidence="2" type="ORF">GCM10010515_41710</name>
</gene>
<evidence type="ECO:0000313" key="2">
    <source>
        <dbReference type="EMBL" id="GGX69716.1"/>
    </source>
</evidence>
<proteinExistence type="predicted"/>
<keyword evidence="3" id="KW-1185">Reference proteome</keyword>
<dbReference type="EMBL" id="BMWD01000014">
    <property type="protein sequence ID" value="GGX69716.1"/>
    <property type="molecule type" value="Genomic_DNA"/>
</dbReference>
<accession>A0A918KQN1</accession>
<feature type="region of interest" description="Disordered" evidence="1">
    <location>
        <begin position="38"/>
        <end position="65"/>
    </location>
</feature>
<reference evidence="2" key="2">
    <citation type="submission" date="2020-09" db="EMBL/GenBank/DDBJ databases">
        <authorList>
            <person name="Sun Q."/>
            <person name="Ohkuma M."/>
        </authorList>
    </citation>
    <scope>NUCLEOTIDE SEQUENCE</scope>
    <source>
        <strain evidence="2">JCM 4956</strain>
    </source>
</reference>
<name>A0A918KQN1_9ACTN</name>
<dbReference type="AlphaFoldDB" id="A0A918KQN1"/>
<dbReference type="Proteomes" id="UP000645555">
    <property type="component" value="Unassembled WGS sequence"/>
</dbReference>
<evidence type="ECO:0000256" key="1">
    <source>
        <dbReference type="SAM" id="MobiDB-lite"/>
    </source>
</evidence>
<evidence type="ECO:0000313" key="3">
    <source>
        <dbReference type="Proteomes" id="UP000645555"/>
    </source>
</evidence>
<sequence length="65" mass="6508">MRAANAATVALPATNATSVNPSMGNPFSSVREYACRNAASPVPPDRTGSARLGAGTCPPPDADHA</sequence>
<reference evidence="2" key="1">
    <citation type="journal article" date="2014" name="Int. J. Syst. Evol. Microbiol.">
        <title>Complete genome sequence of Corynebacterium casei LMG S-19264T (=DSM 44701T), isolated from a smear-ripened cheese.</title>
        <authorList>
            <consortium name="US DOE Joint Genome Institute (JGI-PGF)"/>
            <person name="Walter F."/>
            <person name="Albersmeier A."/>
            <person name="Kalinowski J."/>
            <person name="Ruckert C."/>
        </authorList>
    </citation>
    <scope>NUCLEOTIDE SEQUENCE</scope>
    <source>
        <strain evidence="2">JCM 4956</strain>
    </source>
</reference>
<organism evidence="2 3">
    <name type="scientific">Streptomyces fructofermentans</name>
    <dbReference type="NCBI Taxonomy" id="152141"/>
    <lineage>
        <taxon>Bacteria</taxon>
        <taxon>Bacillati</taxon>
        <taxon>Actinomycetota</taxon>
        <taxon>Actinomycetes</taxon>
        <taxon>Kitasatosporales</taxon>
        <taxon>Streptomycetaceae</taxon>
        <taxon>Streptomyces</taxon>
    </lineage>
</organism>
<comment type="caution">
    <text evidence="2">The sequence shown here is derived from an EMBL/GenBank/DDBJ whole genome shotgun (WGS) entry which is preliminary data.</text>
</comment>